<dbReference type="PRINTS" id="PR00032">
    <property type="entry name" value="HTHARAC"/>
</dbReference>
<evidence type="ECO:0000256" key="2">
    <source>
        <dbReference type="ARBA" id="ARBA00023125"/>
    </source>
</evidence>
<dbReference type="PROSITE" id="PS00041">
    <property type="entry name" value="HTH_ARAC_FAMILY_1"/>
    <property type="match status" value="1"/>
</dbReference>
<dbReference type="Gene3D" id="1.10.10.60">
    <property type="entry name" value="Homeodomain-like"/>
    <property type="match status" value="1"/>
</dbReference>
<keyword evidence="2" id="KW-0238">DNA-binding</keyword>
<organism evidence="5 6">
    <name type="scientific">Mucilaginibacter gynuensis</name>
    <dbReference type="NCBI Taxonomy" id="1302236"/>
    <lineage>
        <taxon>Bacteria</taxon>
        <taxon>Pseudomonadati</taxon>
        <taxon>Bacteroidota</taxon>
        <taxon>Sphingobacteriia</taxon>
        <taxon>Sphingobacteriales</taxon>
        <taxon>Sphingobacteriaceae</taxon>
        <taxon>Mucilaginibacter</taxon>
    </lineage>
</organism>
<dbReference type="Proteomes" id="UP001500582">
    <property type="component" value="Unassembled WGS sequence"/>
</dbReference>
<dbReference type="Pfam" id="PF12833">
    <property type="entry name" value="HTH_18"/>
    <property type="match status" value="1"/>
</dbReference>
<comment type="caution">
    <text evidence="5">The sequence shown here is derived from an EMBL/GenBank/DDBJ whole genome shotgun (WGS) entry which is preliminary data.</text>
</comment>
<protein>
    <recommendedName>
        <fullName evidence="4">HTH araC/xylS-type domain-containing protein</fullName>
    </recommendedName>
</protein>
<dbReference type="EMBL" id="BAABFT010000003">
    <property type="protein sequence ID" value="GAA4318347.1"/>
    <property type="molecule type" value="Genomic_DNA"/>
</dbReference>
<dbReference type="SUPFAM" id="SSF46689">
    <property type="entry name" value="Homeodomain-like"/>
    <property type="match status" value="1"/>
</dbReference>
<evidence type="ECO:0000256" key="1">
    <source>
        <dbReference type="ARBA" id="ARBA00023015"/>
    </source>
</evidence>
<gene>
    <name evidence="5" type="ORF">GCM10023149_16390</name>
</gene>
<keyword evidence="1" id="KW-0805">Transcription regulation</keyword>
<sequence length="353" mass="40380">MPQQKETTDGNLNELLSCNRDTEYSFDMTFGNRHGKACILNGEGFTVIDARFTTAKGPAVWSHENDRSFVEMNFVLDGRLDQSQSGLLEKQPYTKGYHNCLFNPDSLEENSLLCGQGFHMISVQFEPTAMQRLLLNYAPDLEVIAHKLEDHKPFLRQAPVLDLPVAIDLLLRNLWQSPGPKGLKRMYFEAVVLQLLCYQCEILLPFERSAKPAAITLSERDKLFYARDLLLVRLNDPPSLANLARDCQSNEFSLKKGFKALFGQTVFNFVLQERMKKACFALHSGEKTISEIAYELGYTHPQHFHRVFKKSFGLTPTEMKRSAFHTIQQSLKTFIWMVFPFTEFAGDLFCLAI</sequence>
<dbReference type="PANTHER" id="PTHR47893:SF1">
    <property type="entry name" value="REGULATORY PROTEIN PCHR"/>
    <property type="match status" value="1"/>
</dbReference>
<dbReference type="InterPro" id="IPR018060">
    <property type="entry name" value="HTH_AraC"/>
</dbReference>
<feature type="domain" description="HTH araC/xylS-type" evidence="4">
    <location>
        <begin position="224"/>
        <end position="322"/>
    </location>
</feature>
<dbReference type="InterPro" id="IPR009057">
    <property type="entry name" value="Homeodomain-like_sf"/>
</dbReference>
<dbReference type="InterPro" id="IPR020449">
    <property type="entry name" value="Tscrpt_reg_AraC-type_HTH"/>
</dbReference>
<proteinExistence type="predicted"/>
<reference evidence="6" key="1">
    <citation type="journal article" date="2019" name="Int. J. Syst. Evol. Microbiol.">
        <title>The Global Catalogue of Microorganisms (GCM) 10K type strain sequencing project: providing services to taxonomists for standard genome sequencing and annotation.</title>
        <authorList>
            <consortium name="The Broad Institute Genomics Platform"/>
            <consortium name="The Broad Institute Genome Sequencing Center for Infectious Disease"/>
            <person name="Wu L."/>
            <person name="Ma J."/>
        </authorList>
    </citation>
    <scope>NUCLEOTIDE SEQUENCE [LARGE SCALE GENOMIC DNA]</scope>
    <source>
        <strain evidence="6">JCM 17705</strain>
    </source>
</reference>
<dbReference type="InterPro" id="IPR018062">
    <property type="entry name" value="HTH_AraC-typ_CS"/>
</dbReference>
<evidence type="ECO:0000256" key="3">
    <source>
        <dbReference type="ARBA" id="ARBA00023163"/>
    </source>
</evidence>
<dbReference type="PROSITE" id="PS01124">
    <property type="entry name" value="HTH_ARAC_FAMILY_2"/>
    <property type="match status" value="1"/>
</dbReference>
<name>A0ABP8G6A2_9SPHI</name>
<dbReference type="InterPro" id="IPR053142">
    <property type="entry name" value="PchR_regulatory_protein"/>
</dbReference>
<keyword evidence="6" id="KW-1185">Reference proteome</keyword>
<dbReference type="SMART" id="SM00342">
    <property type="entry name" value="HTH_ARAC"/>
    <property type="match status" value="1"/>
</dbReference>
<evidence type="ECO:0000259" key="4">
    <source>
        <dbReference type="PROSITE" id="PS01124"/>
    </source>
</evidence>
<evidence type="ECO:0000313" key="5">
    <source>
        <dbReference type="EMBL" id="GAA4318347.1"/>
    </source>
</evidence>
<dbReference type="RefSeq" id="WP_345210546.1">
    <property type="nucleotide sequence ID" value="NZ_BAABFT010000003.1"/>
</dbReference>
<evidence type="ECO:0000313" key="6">
    <source>
        <dbReference type="Proteomes" id="UP001500582"/>
    </source>
</evidence>
<keyword evidence="3" id="KW-0804">Transcription</keyword>
<accession>A0ABP8G6A2</accession>
<dbReference type="PANTHER" id="PTHR47893">
    <property type="entry name" value="REGULATORY PROTEIN PCHR"/>
    <property type="match status" value="1"/>
</dbReference>